<reference evidence="9 10" key="1">
    <citation type="submission" date="2015-09" db="EMBL/GenBank/DDBJ databases">
        <authorList>
            <consortium name="Pathogen Informatics"/>
        </authorList>
    </citation>
    <scope>NUCLEOTIDE SEQUENCE [LARGE SCALE GENOMIC DNA]</scope>
    <source>
        <strain evidence="9 10">2789STDY5834928</strain>
    </source>
</reference>
<feature type="transmembrane region" description="Helical" evidence="7">
    <location>
        <begin position="437"/>
        <end position="459"/>
    </location>
</feature>
<keyword evidence="4 7" id="KW-1133">Transmembrane helix</keyword>
<dbReference type="GO" id="GO:0005886">
    <property type="term" value="C:plasma membrane"/>
    <property type="evidence" value="ECO:0007669"/>
    <property type="project" value="UniProtKB-SubCell"/>
</dbReference>
<feature type="transmembrane region" description="Helical" evidence="7">
    <location>
        <begin position="535"/>
        <end position="555"/>
    </location>
</feature>
<evidence type="ECO:0000259" key="8">
    <source>
        <dbReference type="Pfam" id="PF02687"/>
    </source>
</evidence>
<feature type="transmembrane region" description="Helical" evidence="7">
    <location>
        <begin position="887"/>
        <end position="908"/>
    </location>
</feature>
<keyword evidence="3 7" id="KW-0812">Transmembrane</keyword>
<dbReference type="InterPro" id="IPR050250">
    <property type="entry name" value="Macrolide_Exporter_MacB"/>
</dbReference>
<protein>
    <submittedName>
        <fullName evidence="9">FtsX-like permease family</fullName>
    </submittedName>
</protein>
<evidence type="ECO:0000256" key="1">
    <source>
        <dbReference type="ARBA" id="ARBA00004651"/>
    </source>
</evidence>
<dbReference type="Proteomes" id="UP000095662">
    <property type="component" value="Unassembled WGS sequence"/>
</dbReference>
<comment type="similarity">
    <text evidence="6">Belongs to the ABC-4 integral membrane protein family.</text>
</comment>
<feature type="transmembrane region" description="Helical" evidence="7">
    <location>
        <begin position="298"/>
        <end position="322"/>
    </location>
</feature>
<dbReference type="AlphaFoldDB" id="A0A174ZRC5"/>
<dbReference type="GO" id="GO:0022857">
    <property type="term" value="F:transmembrane transporter activity"/>
    <property type="evidence" value="ECO:0007669"/>
    <property type="project" value="TreeGrafter"/>
</dbReference>
<name>A0A174ZRC5_9FIRM</name>
<proteinExistence type="inferred from homology"/>
<feature type="transmembrane region" description="Helical" evidence="7">
    <location>
        <begin position="343"/>
        <end position="373"/>
    </location>
</feature>
<evidence type="ECO:0000256" key="5">
    <source>
        <dbReference type="ARBA" id="ARBA00023136"/>
    </source>
</evidence>
<accession>A0A174ZRC5</accession>
<dbReference type="InterPro" id="IPR003838">
    <property type="entry name" value="ABC3_permease_C"/>
</dbReference>
<evidence type="ECO:0000256" key="7">
    <source>
        <dbReference type="SAM" id="Phobius"/>
    </source>
</evidence>
<evidence type="ECO:0000256" key="6">
    <source>
        <dbReference type="ARBA" id="ARBA00038076"/>
    </source>
</evidence>
<organism evidence="9 10">
    <name type="scientific">[Eubacterium] siraeum</name>
    <dbReference type="NCBI Taxonomy" id="39492"/>
    <lineage>
        <taxon>Bacteria</taxon>
        <taxon>Bacillati</taxon>
        <taxon>Bacillota</taxon>
        <taxon>Clostridia</taxon>
        <taxon>Eubacteriales</taxon>
        <taxon>Oscillospiraceae</taxon>
        <taxon>Oscillospiraceae incertae sedis</taxon>
    </lineage>
</organism>
<dbReference type="OrthoDB" id="51951at2"/>
<feature type="transmembrane region" description="Helical" evidence="7">
    <location>
        <begin position="814"/>
        <end position="836"/>
    </location>
</feature>
<gene>
    <name evidence="9" type="ORF">ERS852540_02011</name>
</gene>
<evidence type="ECO:0000256" key="3">
    <source>
        <dbReference type="ARBA" id="ARBA00022692"/>
    </source>
</evidence>
<keyword evidence="2" id="KW-1003">Cell membrane</keyword>
<evidence type="ECO:0000256" key="4">
    <source>
        <dbReference type="ARBA" id="ARBA00022989"/>
    </source>
</evidence>
<feature type="domain" description="ABC3 transporter permease C-terminal" evidence="8">
    <location>
        <begin position="307"/>
        <end position="421"/>
    </location>
</feature>
<evidence type="ECO:0000313" key="9">
    <source>
        <dbReference type="EMBL" id="CUQ89835.1"/>
    </source>
</evidence>
<comment type="subcellular location">
    <subcellularLocation>
        <location evidence="1">Cell membrane</location>
        <topology evidence="1">Multi-pass membrane protein</topology>
    </subcellularLocation>
</comment>
<feature type="transmembrane region" description="Helical" evidence="7">
    <location>
        <begin position="785"/>
        <end position="808"/>
    </location>
</feature>
<feature type="transmembrane region" description="Helical" evidence="7">
    <location>
        <begin position="843"/>
        <end position="867"/>
    </location>
</feature>
<dbReference type="Pfam" id="PF02687">
    <property type="entry name" value="FtsX"/>
    <property type="match status" value="2"/>
</dbReference>
<dbReference type="EMBL" id="CZBY01000017">
    <property type="protein sequence ID" value="CUQ89835.1"/>
    <property type="molecule type" value="Genomic_DNA"/>
</dbReference>
<feature type="transmembrane region" description="Helical" evidence="7">
    <location>
        <begin position="479"/>
        <end position="499"/>
    </location>
</feature>
<feature type="domain" description="ABC3 transporter permease C-terminal" evidence="8">
    <location>
        <begin position="791"/>
        <end position="910"/>
    </location>
</feature>
<dbReference type="STRING" id="39492.ERS852540_02011"/>
<feature type="transmembrane region" description="Helical" evidence="7">
    <location>
        <begin position="393"/>
        <end position="416"/>
    </location>
</feature>
<evidence type="ECO:0000256" key="2">
    <source>
        <dbReference type="ARBA" id="ARBA00022475"/>
    </source>
</evidence>
<keyword evidence="5 7" id="KW-0472">Membrane</keyword>
<dbReference type="PANTHER" id="PTHR30572:SF4">
    <property type="entry name" value="ABC TRANSPORTER PERMEASE YTRF"/>
    <property type="match status" value="1"/>
</dbReference>
<evidence type="ECO:0000313" key="10">
    <source>
        <dbReference type="Proteomes" id="UP000095662"/>
    </source>
</evidence>
<sequence>MFTLLWRKMRNTKWMVLCLFIGFLLAAGMMSTIPIYMDASLQRMLIKDMEQYQIDNNKYPGLYSVTKTLQITADTNTQQATIDDVVSKTDSRINAIGIASENSKTTLIDDCLYIVNGERNGSELSTRLKLIGMTDSLDHMKLVRGELPSKTSVDGVYEGLASEDALKTLGINMGNTYKIISLAAGVEPYYVKITGVYEQKTDNDSYWAETLDSYLNAIFVDYDMVRNDLMPAGRFNAVNIARRYSLDYHTLDMNRISAVTAELEKDDAFYKEAGYAHEFNVADIIGNYTERAEKLTRILWILQIPAMVMLAFYLFMVSQLNVDRERNEIAVFKSRGASSWQIFGMYAAESGILGIVTLVVAPFIGLVLCQFLGVSNGFLEFVNRTGIAAKITGISVIYALLAVVVFFLTTMIPIIPASKLTIVQYKQSRTKVVKMSLWEKCGVDIVLLAVSFGFLYFYTTNITNSIAEGTFEATGELDPLLFIFSTLMILGFGLLFIRIYPYLLRLVYYVLRPFWTPSQYMAITTVCRSQGGKERFLMLFLVMTFSFGLFSANTARAINNNISDRIYYENGADVVMKEYSLSTSEEGGSSTYVETDFSRYEALDGVEIATRVLVNDNVKLRVANKNVADLTLMAIEPDKFAQTAWFRNDLLPIHWWNYCNALVESRSGVIISRGLAEKSNVSQGDVISFKWGGNDSLDTTVMAIVDYWPGLNPNECDFAVMNYNYVRARTELEPYQIWLKMKDGATSEALYKSIEESMLPLESVKDSSQMLISEKTDPSLQGMNGALTLGFIIIMVMTIIGFLIYWILSIKGRTLQFGILRAMGVSFGEIIGILGYEQLLVSGVSIICAFIIGGVTSDLFVPLFQYMYNVNEQIPPYRVAAMQADYIKMYILIAIMLLGGFAILGAIIRKININKALKLGED</sequence>
<dbReference type="PANTHER" id="PTHR30572">
    <property type="entry name" value="MEMBRANE COMPONENT OF TRANSPORTER-RELATED"/>
    <property type="match status" value="1"/>
</dbReference>